<accession>A0A8T4L8B7</accession>
<comment type="catalytic activity">
    <reaction evidence="20">
        <text>N(6)-methyl-dATP + H2O = N(6)-methyl-dAMP + diphosphate + H(+)</text>
        <dbReference type="Rhea" id="RHEA:67604"/>
        <dbReference type="ChEBI" id="CHEBI:15377"/>
        <dbReference type="ChEBI" id="CHEBI:15378"/>
        <dbReference type="ChEBI" id="CHEBI:33019"/>
        <dbReference type="ChEBI" id="CHEBI:169976"/>
        <dbReference type="ChEBI" id="CHEBI:172872"/>
    </reaction>
    <physiologicalReaction direction="left-to-right" evidence="20">
        <dbReference type="Rhea" id="RHEA:67605"/>
    </physiologicalReaction>
</comment>
<evidence type="ECO:0000256" key="19">
    <source>
        <dbReference type="ARBA" id="ARBA00048894"/>
    </source>
</evidence>
<reference evidence="23" key="1">
    <citation type="submission" date="2021-03" db="EMBL/GenBank/DDBJ databases">
        <authorList>
            <person name="Jaffe A."/>
        </authorList>
    </citation>
    <scope>NUCLEOTIDE SEQUENCE</scope>
    <source>
        <strain evidence="23">RIFCSPLOWO2_01_FULL_AR10_48_17</strain>
    </source>
</reference>
<dbReference type="EC" id="3.6.1.56" evidence="11"/>
<name>A0A8T4L8B7_9ARCH</name>
<evidence type="ECO:0000256" key="6">
    <source>
        <dbReference type="ARBA" id="ARBA00022842"/>
    </source>
</evidence>
<evidence type="ECO:0000256" key="8">
    <source>
        <dbReference type="ARBA" id="ARBA00024459"/>
    </source>
</evidence>
<dbReference type="PROSITE" id="PS51462">
    <property type="entry name" value="NUDIX"/>
    <property type="match status" value="1"/>
</dbReference>
<gene>
    <name evidence="23" type="ORF">J4215_04275</name>
</gene>
<dbReference type="Pfam" id="PF00293">
    <property type="entry name" value="NUDIX"/>
    <property type="match status" value="1"/>
</dbReference>
<protein>
    <recommendedName>
        <fullName evidence="12">Oxidized purine nucleoside triphosphate hydrolase</fullName>
        <ecNumber evidence="11">3.6.1.56</ecNumber>
    </recommendedName>
    <alternativeName>
        <fullName evidence="16">2-hydroxy-dATP diphosphatase</fullName>
    </alternativeName>
    <alternativeName>
        <fullName evidence="15">7,8-dihydro-8-oxoguanine triphosphatase</fullName>
    </alternativeName>
    <alternativeName>
        <fullName evidence="14">8-oxo-dGTPase</fullName>
    </alternativeName>
    <alternativeName>
        <fullName evidence="17">Methylated purine nucleoside triphosphate hydrolase</fullName>
    </alternativeName>
    <alternativeName>
        <fullName evidence="13">Nucleoside diphosphate-linked moiety X motif 1</fullName>
    </alternativeName>
</protein>
<dbReference type="PANTHER" id="PTHR43758">
    <property type="entry name" value="7,8-DIHYDRO-8-OXOGUANINE TRIPHOSPHATASE"/>
    <property type="match status" value="1"/>
</dbReference>
<evidence type="ECO:0000256" key="10">
    <source>
        <dbReference type="ARBA" id="ARBA00024596"/>
    </source>
</evidence>
<dbReference type="EMBL" id="JAGVWC010000010">
    <property type="protein sequence ID" value="MBS3061769.1"/>
    <property type="molecule type" value="Genomic_DNA"/>
</dbReference>
<dbReference type="Gene3D" id="3.90.79.10">
    <property type="entry name" value="Nucleoside Triphosphate Pyrophosphohydrolase"/>
    <property type="match status" value="1"/>
</dbReference>
<dbReference type="PRINTS" id="PR01403">
    <property type="entry name" value="8OXTPHPHTASE"/>
</dbReference>
<evidence type="ECO:0000256" key="11">
    <source>
        <dbReference type="ARBA" id="ARBA00026103"/>
    </source>
</evidence>
<evidence type="ECO:0000259" key="22">
    <source>
        <dbReference type="PROSITE" id="PS51462"/>
    </source>
</evidence>
<evidence type="ECO:0000256" key="2">
    <source>
        <dbReference type="ARBA" id="ARBA00005582"/>
    </source>
</evidence>
<evidence type="ECO:0000256" key="5">
    <source>
        <dbReference type="ARBA" id="ARBA00022801"/>
    </source>
</evidence>
<comment type="catalytic activity">
    <reaction evidence="8">
        <text>2-oxo-dATP + H2O = 2-oxo-dAMP + diphosphate + H(+)</text>
        <dbReference type="Rhea" id="RHEA:31583"/>
        <dbReference type="ChEBI" id="CHEBI:15377"/>
        <dbReference type="ChEBI" id="CHEBI:15378"/>
        <dbReference type="ChEBI" id="CHEBI:33019"/>
        <dbReference type="ChEBI" id="CHEBI:63212"/>
        <dbReference type="ChEBI" id="CHEBI:77897"/>
        <dbReference type="EC" id="3.6.1.56"/>
    </reaction>
    <physiologicalReaction direction="left-to-right" evidence="8">
        <dbReference type="Rhea" id="RHEA:31584"/>
    </physiologicalReaction>
</comment>
<dbReference type="InterPro" id="IPR000086">
    <property type="entry name" value="NUDIX_hydrolase_dom"/>
</dbReference>
<evidence type="ECO:0000313" key="23">
    <source>
        <dbReference type="EMBL" id="MBS3061769.1"/>
    </source>
</evidence>
<dbReference type="SUPFAM" id="SSF55811">
    <property type="entry name" value="Nudix"/>
    <property type="match status" value="1"/>
</dbReference>
<evidence type="ECO:0000256" key="12">
    <source>
        <dbReference type="ARBA" id="ARBA00026218"/>
    </source>
</evidence>
<comment type="similarity">
    <text evidence="2">Belongs to the Nudix hydrolase family.</text>
</comment>
<evidence type="ECO:0000256" key="7">
    <source>
        <dbReference type="ARBA" id="ARBA00024448"/>
    </source>
</evidence>
<evidence type="ECO:0000256" key="17">
    <source>
        <dbReference type="ARBA" id="ARBA00032071"/>
    </source>
</evidence>
<dbReference type="CDD" id="cd03427">
    <property type="entry name" value="NUDIX_MTH1_Nudt1"/>
    <property type="match status" value="1"/>
</dbReference>
<evidence type="ECO:0000256" key="16">
    <source>
        <dbReference type="ARBA" id="ARBA00031927"/>
    </source>
</evidence>
<keyword evidence="6" id="KW-0460">Magnesium</keyword>
<dbReference type="GO" id="GO:0042262">
    <property type="term" value="P:DNA protection"/>
    <property type="evidence" value="ECO:0007669"/>
    <property type="project" value="InterPro"/>
</dbReference>
<evidence type="ECO:0000256" key="21">
    <source>
        <dbReference type="ARBA" id="ARBA00053094"/>
    </source>
</evidence>
<dbReference type="InterPro" id="IPR015797">
    <property type="entry name" value="NUDIX_hydrolase-like_dom_sf"/>
</dbReference>
<comment type="subunit">
    <text evidence="3">Monomer.</text>
</comment>
<evidence type="ECO:0000256" key="1">
    <source>
        <dbReference type="ARBA" id="ARBA00001946"/>
    </source>
</evidence>
<dbReference type="GO" id="GO:0008413">
    <property type="term" value="F:8-oxo-7,8-dihydroguanosine triphosphate pyrophosphatase activity"/>
    <property type="evidence" value="ECO:0007669"/>
    <property type="project" value="InterPro"/>
</dbReference>
<evidence type="ECO:0000256" key="9">
    <source>
        <dbReference type="ARBA" id="ARBA00024486"/>
    </source>
</evidence>
<evidence type="ECO:0000256" key="3">
    <source>
        <dbReference type="ARBA" id="ARBA00011245"/>
    </source>
</evidence>
<proteinExistence type="inferred from homology"/>
<keyword evidence="4" id="KW-0479">Metal-binding</keyword>
<comment type="catalytic activity">
    <reaction evidence="10">
        <text>2-oxo-ATP + H2O = 2-oxo-AMP + diphosphate + H(+)</text>
        <dbReference type="Rhea" id="RHEA:67392"/>
        <dbReference type="ChEBI" id="CHEBI:15377"/>
        <dbReference type="ChEBI" id="CHEBI:15378"/>
        <dbReference type="ChEBI" id="CHEBI:33019"/>
        <dbReference type="ChEBI" id="CHEBI:71395"/>
        <dbReference type="ChEBI" id="CHEBI:172878"/>
    </reaction>
    <physiologicalReaction direction="left-to-right" evidence="10">
        <dbReference type="Rhea" id="RHEA:67393"/>
    </physiologicalReaction>
</comment>
<comment type="function">
    <text evidence="21">Oxidized purine nucleoside triphosphate hydrolase which is a prominent sanitizer of the oxidized nucleotide pool. Catalyzes the hydrolysis of 2-oxo-dATP (2-hydroxy-dATP) into 2-oxo-dAMP. Also has a significant hydrolase activity toward 2-oxo-ATP, 8-oxo-dGTP and 8-oxo-dATP. Through the hydrolysis of oxidized purine nucleoside triphosphates, prevents their incorporation into DNA and the subsequent transversions A:T to C:G and G:C to T:A. Also catalyzes the hydrolysis of methylated purine nucleoside triphosphate preventing their integration into DNA. Through this antimutagenic activity protects cells from oxidative stress.</text>
</comment>
<dbReference type="GO" id="GO:0005737">
    <property type="term" value="C:cytoplasm"/>
    <property type="evidence" value="ECO:0007669"/>
    <property type="project" value="TreeGrafter"/>
</dbReference>
<comment type="catalytic activity">
    <reaction evidence="18">
        <text>N(6)-methyl-ATP + H2O = N(6)-methyl-AMP + diphosphate + H(+)</text>
        <dbReference type="Rhea" id="RHEA:67608"/>
        <dbReference type="ChEBI" id="CHEBI:15377"/>
        <dbReference type="ChEBI" id="CHEBI:15378"/>
        <dbReference type="ChEBI" id="CHEBI:33019"/>
        <dbReference type="ChEBI" id="CHEBI:144842"/>
        <dbReference type="ChEBI" id="CHEBI:172873"/>
    </reaction>
    <physiologicalReaction direction="left-to-right" evidence="18">
        <dbReference type="Rhea" id="RHEA:67609"/>
    </physiologicalReaction>
</comment>
<evidence type="ECO:0000256" key="13">
    <source>
        <dbReference type="ARBA" id="ARBA00029673"/>
    </source>
</evidence>
<dbReference type="AlphaFoldDB" id="A0A8T4L8B7"/>
<dbReference type="PANTHER" id="PTHR43758:SF2">
    <property type="entry name" value="OXIDIZED PURINE NUCLEOSIDE TRIPHOSPHATE HYDROLASE"/>
    <property type="match status" value="1"/>
</dbReference>
<keyword evidence="5" id="KW-0378">Hydrolase</keyword>
<comment type="catalytic activity">
    <reaction evidence="9">
        <text>8-oxo-dGTP + H2O = 8-oxo-dGMP + diphosphate + H(+)</text>
        <dbReference type="Rhea" id="RHEA:31575"/>
        <dbReference type="ChEBI" id="CHEBI:15377"/>
        <dbReference type="ChEBI" id="CHEBI:15378"/>
        <dbReference type="ChEBI" id="CHEBI:33019"/>
        <dbReference type="ChEBI" id="CHEBI:63224"/>
        <dbReference type="ChEBI" id="CHEBI:77896"/>
    </reaction>
    <physiologicalReaction direction="left-to-right" evidence="9">
        <dbReference type="Rhea" id="RHEA:31576"/>
    </physiologicalReaction>
</comment>
<comment type="cofactor">
    <cofactor evidence="1">
        <name>Mg(2+)</name>
        <dbReference type="ChEBI" id="CHEBI:18420"/>
    </cofactor>
</comment>
<dbReference type="Proteomes" id="UP000675968">
    <property type="component" value="Unassembled WGS sequence"/>
</dbReference>
<evidence type="ECO:0000256" key="18">
    <source>
        <dbReference type="ARBA" id="ARBA00048002"/>
    </source>
</evidence>
<comment type="caution">
    <text evidence="23">The sequence shown here is derived from an EMBL/GenBank/DDBJ whole genome shotgun (WGS) entry which is preliminary data.</text>
</comment>
<evidence type="ECO:0000256" key="15">
    <source>
        <dbReference type="ARBA" id="ARBA00030682"/>
    </source>
</evidence>
<evidence type="ECO:0000256" key="4">
    <source>
        <dbReference type="ARBA" id="ARBA00022723"/>
    </source>
</evidence>
<dbReference type="InterPro" id="IPR003563">
    <property type="entry name" value="8ODP"/>
</dbReference>
<evidence type="ECO:0000256" key="14">
    <source>
        <dbReference type="ARBA" id="ARBA00030634"/>
    </source>
</evidence>
<dbReference type="GO" id="GO:0008828">
    <property type="term" value="F:dATP diphosphatase activity"/>
    <property type="evidence" value="ECO:0007669"/>
    <property type="project" value="UniProtKB-EC"/>
</dbReference>
<dbReference type="GO" id="GO:0046872">
    <property type="term" value="F:metal ion binding"/>
    <property type="evidence" value="ECO:0007669"/>
    <property type="project" value="UniProtKB-KW"/>
</dbReference>
<feature type="domain" description="Nudix hydrolase" evidence="22">
    <location>
        <begin position="1"/>
        <end position="131"/>
    </location>
</feature>
<comment type="catalytic activity">
    <reaction evidence="7">
        <text>8-oxo-dATP + H2O = 8-oxo-dAMP + diphosphate + H(+)</text>
        <dbReference type="Rhea" id="RHEA:65396"/>
        <dbReference type="ChEBI" id="CHEBI:15377"/>
        <dbReference type="ChEBI" id="CHEBI:15378"/>
        <dbReference type="ChEBI" id="CHEBI:33019"/>
        <dbReference type="ChEBI" id="CHEBI:71361"/>
        <dbReference type="ChEBI" id="CHEBI:172871"/>
    </reaction>
    <physiologicalReaction direction="left-to-right" evidence="7">
        <dbReference type="Rhea" id="RHEA:65397"/>
    </physiologicalReaction>
</comment>
<evidence type="ECO:0000256" key="20">
    <source>
        <dbReference type="ARBA" id="ARBA00049032"/>
    </source>
</evidence>
<evidence type="ECO:0000313" key="24">
    <source>
        <dbReference type="Proteomes" id="UP000675968"/>
    </source>
</evidence>
<organism evidence="23 24">
    <name type="scientific">Candidatus Iainarchaeum sp</name>
    <dbReference type="NCBI Taxonomy" id="3101447"/>
    <lineage>
        <taxon>Archaea</taxon>
        <taxon>Candidatus Iainarchaeota</taxon>
        <taxon>Candidatus Iainarchaeia</taxon>
        <taxon>Candidatus Iainarchaeales</taxon>
        <taxon>Candidatus Iainarchaeaceae</taxon>
        <taxon>Candidatus Iainarchaeum</taxon>
    </lineage>
</organism>
<comment type="catalytic activity">
    <reaction evidence="19">
        <text>O(6)-methyl-dGTP + H2O = O(6)-methyl-dGMP + diphosphate + H(+)</text>
        <dbReference type="Rhea" id="RHEA:67600"/>
        <dbReference type="ChEBI" id="CHEBI:15377"/>
        <dbReference type="ChEBI" id="CHEBI:15378"/>
        <dbReference type="ChEBI" id="CHEBI:33019"/>
        <dbReference type="ChEBI" id="CHEBI:169974"/>
        <dbReference type="ChEBI" id="CHEBI:169975"/>
    </reaction>
    <physiologicalReaction direction="left-to-right" evidence="19">
        <dbReference type="Rhea" id="RHEA:67601"/>
    </physiologicalReaction>
</comment>
<reference evidence="23" key="2">
    <citation type="submission" date="2021-05" db="EMBL/GenBank/DDBJ databases">
        <title>Protein family content uncovers lineage relationships and bacterial pathway maintenance mechanisms in DPANN archaea.</title>
        <authorList>
            <person name="Castelle C.J."/>
            <person name="Meheust R."/>
            <person name="Jaffe A.L."/>
            <person name="Seitz K."/>
            <person name="Gong X."/>
            <person name="Baker B.J."/>
            <person name="Banfield J.F."/>
        </authorList>
    </citation>
    <scope>NUCLEOTIDE SEQUENCE</scope>
    <source>
        <strain evidence="23">RIFCSPLOWO2_01_FULL_AR10_48_17</strain>
    </source>
</reference>
<sequence>MEVKTLVFVVDVDHRQVLLGLKKRGFGRGKWNGFGGKLNPGESTVKAAVREVFEESSLVVALESLVPAGEVVFLTKDRPEFATRVEVFVAFAWTGTPTESEEMVPQWFPLDRLPFESMWPADPLWLPLIFEGQTVSGTVVFSKDDNSVLDYSFDFEGPSR</sequence>